<protein>
    <submittedName>
        <fullName evidence="3">GNAT family acetyltransferase</fullName>
    </submittedName>
</protein>
<dbReference type="GO" id="GO:0008080">
    <property type="term" value="F:N-acetyltransferase activity"/>
    <property type="evidence" value="ECO:0007669"/>
    <property type="project" value="InterPro"/>
</dbReference>
<dbReference type="PANTHER" id="PTHR13947">
    <property type="entry name" value="GNAT FAMILY N-ACETYLTRANSFERASE"/>
    <property type="match status" value="1"/>
</dbReference>
<name>A0A2K9P205_9FIRM</name>
<keyword evidence="1 3" id="KW-0808">Transferase</keyword>
<dbReference type="AlphaFoldDB" id="A0A2K9P205"/>
<dbReference type="OrthoDB" id="2243440at2"/>
<dbReference type="SUPFAM" id="SSF55729">
    <property type="entry name" value="Acyl-CoA N-acyltransferases (Nat)"/>
    <property type="match status" value="1"/>
</dbReference>
<gene>
    <name evidence="3" type="ORF">B9O19_01142</name>
</gene>
<dbReference type="Gene3D" id="3.40.630.30">
    <property type="match status" value="1"/>
</dbReference>
<keyword evidence="4" id="KW-1185">Reference proteome</keyword>
<evidence type="ECO:0000313" key="4">
    <source>
        <dbReference type="Proteomes" id="UP000235589"/>
    </source>
</evidence>
<evidence type="ECO:0000256" key="1">
    <source>
        <dbReference type="ARBA" id="ARBA00022679"/>
    </source>
</evidence>
<proteinExistence type="predicted"/>
<dbReference type="GeneID" id="98062550"/>
<organism evidence="3 4">
    <name type="scientific">Monoglobus pectinilyticus</name>
    <dbReference type="NCBI Taxonomy" id="1981510"/>
    <lineage>
        <taxon>Bacteria</taxon>
        <taxon>Bacillati</taxon>
        <taxon>Bacillota</taxon>
        <taxon>Clostridia</taxon>
        <taxon>Monoglobales</taxon>
        <taxon>Monoglobaceae</taxon>
        <taxon>Monoglobus</taxon>
    </lineage>
</organism>
<dbReference type="InterPro" id="IPR016181">
    <property type="entry name" value="Acyl_CoA_acyltransferase"/>
</dbReference>
<reference evidence="3 4" key="1">
    <citation type="submission" date="2017-04" db="EMBL/GenBank/DDBJ databases">
        <title>Monoglobus pectinilyticus 14 draft genome.</title>
        <authorList>
            <person name="Kim C."/>
            <person name="Rosendale D.I."/>
            <person name="Kelly W.J."/>
            <person name="Tannock G.W."/>
            <person name="Patchett M.L."/>
            <person name="Jordens J.Z."/>
        </authorList>
    </citation>
    <scope>NUCLEOTIDE SEQUENCE [LARGE SCALE GENOMIC DNA]</scope>
    <source>
        <strain evidence="3 4">14</strain>
    </source>
</reference>
<dbReference type="InterPro" id="IPR000182">
    <property type="entry name" value="GNAT_dom"/>
</dbReference>
<accession>A0A2K9P205</accession>
<dbReference type="CDD" id="cd04301">
    <property type="entry name" value="NAT_SF"/>
    <property type="match status" value="1"/>
</dbReference>
<dbReference type="KEGG" id="mpec:B9O19_01142"/>
<dbReference type="EMBL" id="CP020991">
    <property type="protein sequence ID" value="AUO19303.1"/>
    <property type="molecule type" value="Genomic_DNA"/>
</dbReference>
<sequence length="224" mass="25861">MGRKKYISLNQTKDIVVYREAKYSDIPELCGIVSEAFDFGSFLDNEKDLYSMTKCFLGQYFVISSFCQVAVLNGKIVGVIFGLAKTQNWPLLHFGAKIKLAPCNLGFVLKSILKPKYYRSFIGQKELYDSLEPQISGLDGDITLFAVSSEARGHGIGKNLIEQLYSHFRRHKVKRIYVLTDNMCTYEFYEKQGFERTRTGSIEIIRNNKPFVLEAYRYEKDLEY</sequence>
<evidence type="ECO:0000313" key="3">
    <source>
        <dbReference type="EMBL" id="AUO19303.1"/>
    </source>
</evidence>
<dbReference type="PANTHER" id="PTHR13947:SF37">
    <property type="entry name" value="LD18367P"/>
    <property type="match status" value="1"/>
</dbReference>
<evidence type="ECO:0000259" key="2">
    <source>
        <dbReference type="PROSITE" id="PS51186"/>
    </source>
</evidence>
<dbReference type="RefSeq" id="WP_102365517.1">
    <property type="nucleotide sequence ID" value="NZ_CP020991.1"/>
</dbReference>
<feature type="domain" description="N-acetyltransferase" evidence="2">
    <location>
        <begin position="16"/>
        <end position="223"/>
    </location>
</feature>
<dbReference type="InterPro" id="IPR050769">
    <property type="entry name" value="NAT_camello-type"/>
</dbReference>
<dbReference type="Pfam" id="PF00583">
    <property type="entry name" value="Acetyltransf_1"/>
    <property type="match status" value="1"/>
</dbReference>
<dbReference type="Proteomes" id="UP000235589">
    <property type="component" value="Chromosome"/>
</dbReference>
<dbReference type="PROSITE" id="PS51186">
    <property type="entry name" value="GNAT"/>
    <property type="match status" value="1"/>
</dbReference>